<name>A0ABW5M139_9BACT</name>
<feature type="transmembrane region" description="Helical" evidence="1">
    <location>
        <begin position="166"/>
        <end position="188"/>
    </location>
</feature>
<dbReference type="RefSeq" id="WP_381521686.1">
    <property type="nucleotide sequence ID" value="NZ_JBHULN010000004.1"/>
</dbReference>
<feature type="transmembrane region" description="Helical" evidence="1">
    <location>
        <begin position="108"/>
        <end position="125"/>
    </location>
</feature>
<gene>
    <name evidence="3" type="ORF">ACFSUS_08900</name>
</gene>
<dbReference type="PROSITE" id="PS51468">
    <property type="entry name" value="VIT"/>
    <property type="match status" value="1"/>
</dbReference>
<accession>A0ABW5M139</accession>
<dbReference type="NCBIfam" id="TIGR04477">
    <property type="entry name" value="sorted_by_XrtN"/>
    <property type="match status" value="1"/>
</dbReference>
<organism evidence="3 4">
    <name type="scientific">Spirosoma soli</name>
    <dbReference type="NCBI Taxonomy" id="1770529"/>
    <lineage>
        <taxon>Bacteria</taxon>
        <taxon>Pseudomonadati</taxon>
        <taxon>Bacteroidota</taxon>
        <taxon>Cytophagia</taxon>
        <taxon>Cytophagales</taxon>
        <taxon>Cytophagaceae</taxon>
        <taxon>Spirosoma</taxon>
    </lineage>
</organism>
<keyword evidence="1" id="KW-1133">Transmembrane helix</keyword>
<dbReference type="EMBL" id="JBHULN010000004">
    <property type="protein sequence ID" value="MFD2570747.1"/>
    <property type="molecule type" value="Genomic_DNA"/>
</dbReference>
<keyword evidence="1" id="KW-0812">Transmembrane</keyword>
<feature type="domain" description="VIT" evidence="2">
    <location>
        <begin position="356"/>
        <end position="489"/>
    </location>
</feature>
<evidence type="ECO:0000259" key="2">
    <source>
        <dbReference type="PROSITE" id="PS51468"/>
    </source>
</evidence>
<dbReference type="InterPro" id="IPR013694">
    <property type="entry name" value="VIT"/>
</dbReference>
<keyword evidence="1" id="KW-0472">Membrane</keyword>
<feature type="transmembrane region" description="Helical" evidence="1">
    <location>
        <begin position="73"/>
        <end position="96"/>
    </location>
</feature>
<feature type="transmembrane region" description="Helical" evidence="1">
    <location>
        <begin position="194"/>
        <end position="219"/>
    </location>
</feature>
<evidence type="ECO:0000256" key="1">
    <source>
        <dbReference type="SAM" id="Phobius"/>
    </source>
</evidence>
<reference evidence="4" key="1">
    <citation type="journal article" date="2019" name="Int. J. Syst. Evol. Microbiol.">
        <title>The Global Catalogue of Microorganisms (GCM) 10K type strain sequencing project: providing services to taxonomists for standard genome sequencing and annotation.</title>
        <authorList>
            <consortium name="The Broad Institute Genomics Platform"/>
            <consortium name="The Broad Institute Genome Sequencing Center for Infectious Disease"/>
            <person name="Wu L."/>
            <person name="Ma J."/>
        </authorList>
    </citation>
    <scope>NUCLEOTIDE SEQUENCE [LARGE SCALE GENOMIC DNA]</scope>
    <source>
        <strain evidence="4">KCTC 42805</strain>
    </source>
</reference>
<proteinExistence type="predicted"/>
<dbReference type="Proteomes" id="UP001597469">
    <property type="component" value="Unassembled WGS sequence"/>
</dbReference>
<feature type="transmembrane region" description="Helical" evidence="1">
    <location>
        <begin position="137"/>
        <end position="154"/>
    </location>
</feature>
<protein>
    <submittedName>
        <fullName evidence="3">XrtN system VIT domain-containing protein</fullName>
    </submittedName>
</protein>
<keyword evidence="4" id="KW-1185">Reference proteome</keyword>
<feature type="transmembrane region" description="Helical" evidence="1">
    <location>
        <begin position="42"/>
        <end position="61"/>
    </location>
</feature>
<evidence type="ECO:0000313" key="3">
    <source>
        <dbReference type="EMBL" id="MFD2570747.1"/>
    </source>
</evidence>
<dbReference type="Pfam" id="PF08487">
    <property type="entry name" value="VIT"/>
    <property type="match status" value="1"/>
</dbReference>
<evidence type="ECO:0000313" key="4">
    <source>
        <dbReference type="Proteomes" id="UP001597469"/>
    </source>
</evidence>
<dbReference type="InterPro" id="IPR031005">
    <property type="entry name" value="Sorted_by_XrtN"/>
</dbReference>
<feature type="transmembrane region" description="Helical" evidence="1">
    <location>
        <begin position="231"/>
        <end position="251"/>
    </location>
</feature>
<sequence>MNYQPPLSAAPEPARPAELLGESVHDSTSLRQSPILEPFRDFLFGIGLIALLLSSGAFLLYDLLGDRRQGNDSSFTLFMFHYGITVAYSLALLSNGHWRSKRYPERRPARWLGLLLWLLSAYALNRDLAVFQQSTEWLCWALVLVGAAMVAYAWKESLPIRLQQLLYLALGIGCWLFIYMAVYIVELYPISVPALIGLGMSAHTFVPLVFAVVLCKRIWFDAKSDEHLRPGIAVGLTIPLLAIGVFMTGWMNDVNKMQSVRMEATTRQTSDLPEWALIAQRIKPNWITNRLLLAGRVYDQGHFFDGDGWGLSHLTALEDVREHDPLVVIASRIFPATTLPAAEQLNLLKVLHNERHGTEEKFWTGRHLTTEDVVSQVRIWPQFRVSYTEKTLRIRNQVRQPEEALFTFHLPSGSVVSSMSLWVNGREEPARLTTVAKADSAYRQVVNVESKVRARDPSVVYWQEGSRITVRVFPCQASEDRRVKIGITSPLRLEGSQLVYENPYFDGPNASAANELIKVDFATAPNNLQSPWLLDGLDGTTLTHRDHYNPDWSLRFEAPPLSNESFVLEGKAYRLEPYKPVQDTFKPTDVFLDVNAAWTKDEFRAALRATSQLNGRAWIFDDGLKQVSAQNASDTYERLVKQQFSLFPVYRITNPATSLLITKGTPVSPTLSDLKHSAFADRMHLTATQHQPLNTFCFGNELSPYLKTLAELRVLNVLNGTGDDLAAHIVNQHQFPHQLNDSARVMLFEARVTICETPMPVHPDKAIEKAGIIHPSNAPDHLARLFAYNHLLQQIGRNYLTEGYQTTQLIQEAQQANVVSPLSSLVVLETEEDYDRFGIQKDKQGLSNATLKAEGAVPEPHEWALLIMVTLLIGWLYWRKRYALH</sequence>
<comment type="caution">
    <text evidence="3">The sequence shown here is derived from an EMBL/GenBank/DDBJ whole genome shotgun (WGS) entry which is preliminary data.</text>
</comment>
<feature type="transmembrane region" description="Helical" evidence="1">
    <location>
        <begin position="861"/>
        <end position="878"/>
    </location>
</feature>